<keyword evidence="2" id="KW-1185">Reference proteome</keyword>
<dbReference type="EMBL" id="MK770412">
    <property type="protein sequence ID" value="QEG07671.1"/>
    <property type="molecule type" value="Genomic_DNA"/>
</dbReference>
<accession>A0A5B9N815</accession>
<reference evidence="1 2" key="1">
    <citation type="submission" date="2019-04" db="EMBL/GenBank/DDBJ databases">
        <title>Salmonella bacteriophage diversity and host specificity revealed by physiological characterization and whole genome sequencing.</title>
        <authorList>
            <person name="Fong K."/>
            <person name="Wang S."/>
            <person name="Delaquis P."/>
            <person name="Tremblay D."/>
            <person name="Moineau S."/>
            <person name="Levesque R."/>
            <person name="Goodridge L."/>
        </authorList>
    </citation>
    <scope>NUCLEOTIDE SEQUENCE [LARGE SCALE GENOMIC DNA]</scope>
</reference>
<sequence>MNATYSIIKPTFEIRFTAELSECCPAFFSDQWKLTNNHQGGVTIKNPLACRNSYPYAIPLQCSLSELTASYAEQGQDNPSKAAYDSLQAQLKRDLEASEYFITGAIFDLEGNEVINSVAMGYAFDYSFLDKESLEEALKRNIDDSDCETQMIEAVEEFKKRISKI</sequence>
<organism evidence="1 2">
    <name type="scientific">Salmonella phage SE5</name>
    <dbReference type="NCBI Taxonomy" id="2575329"/>
    <lineage>
        <taxon>Viruses</taxon>
        <taxon>Duplodnaviria</taxon>
        <taxon>Heunggongvirae</taxon>
        <taxon>Uroviricota</taxon>
        <taxon>Caudoviricetes</taxon>
        <taxon>Andersonviridae</taxon>
        <taxon>Ounavirinae</taxon>
        <taxon>Kolesnikvirus</taxon>
        <taxon>Kolesnikvirus SE5</taxon>
    </lineage>
</organism>
<dbReference type="Proteomes" id="UP000322391">
    <property type="component" value="Segment"/>
</dbReference>
<name>A0A5B9N815_9CAUD</name>
<proteinExistence type="predicted"/>
<protein>
    <submittedName>
        <fullName evidence="1">Uncharacterized protein</fullName>
    </submittedName>
</protein>
<evidence type="ECO:0000313" key="1">
    <source>
        <dbReference type="EMBL" id="QEG07671.1"/>
    </source>
</evidence>
<evidence type="ECO:0000313" key="2">
    <source>
        <dbReference type="Proteomes" id="UP000322391"/>
    </source>
</evidence>